<dbReference type="InterPro" id="IPR050738">
    <property type="entry name" value="Sulfatase"/>
</dbReference>
<dbReference type="RefSeq" id="WP_252852569.1">
    <property type="nucleotide sequence ID" value="NZ_JAMXLR010000036.1"/>
</dbReference>
<dbReference type="SUPFAM" id="SSF53649">
    <property type="entry name" value="Alkaline phosphatase-like"/>
    <property type="match status" value="1"/>
</dbReference>
<dbReference type="Gene3D" id="3.40.720.10">
    <property type="entry name" value="Alkaline Phosphatase, subunit A"/>
    <property type="match status" value="1"/>
</dbReference>
<feature type="domain" description="Sulfatase N-terminal" evidence="7">
    <location>
        <begin position="28"/>
        <end position="358"/>
    </location>
</feature>
<dbReference type="PROSITE" id="PS00523">
    <property type="entry name" value="SULFATASE_1"/>
    <property type="match status" value="1"/>
</dbReference>
<dbReference type="Proteomes" id="UP001155241">
    <property type="component" value="Unassembled WGS sequence"/>
</dbReference>
<name>A0A9X2FAC8_9BACT</name>
<accession>A0A9X2FAC8</accession>
<dbReference type="EMBL" id="JAMXLR010000036">
    <property type="protein sequence ID" value="MCO6044467.1"/>
    <property type="molecule type" value="Genomic_DNA"/>
</dbReference>
<keyword evidence="3 8" id="KW-0378">Hydrolase</keyword>
<keyword evidence="6" id="KW-0732">Signal</keyword>
<evidence type="ECO:0000256" key="1">
    <source>
        <dbReference type="ARBA" id="ARBA00008779"/>
    </source>
</evidence>
<evidence type="ECO:0000256" key="6">
    <source>
        <dbReference type="SAM" id="SignalP"/>
    </source>
</evidence>
<proteinExistence type="inferred from homology"/>
<evidence type="ECO:0000256" key="3">
    <source>
        <dbReference type="ARBA" id="ARBA00022801"/>
    </source>
</evidence>
<evidence type="ECO:0000256" key="2">
    <source>
        <dbReference type="ARBA" id="ARBA00022723"/>
    </source>
</evidence>
<keyword evidence="9" id="KW-1185">Reference proteome</keyword>
<dbReference type="InterPro" id="IPR000917">
    <property type="entry name" value="Sulfatase_N"/>
</dbReference>
<dbReference type="InterPro" id="IPR024607">
    <property type="entry name" value="Sulfatase_CS"/>
</dbReference>
<feature type="signal peptide" evidence="6">
    <location>
        <begin position="1"/>
        <end position="23"/>
    </location>
</feature>
<evidence type="ECO:0000256" key="5">
    <source>
        <dbReference type="SAM" id="MobiDB-lite"/>
    </source>
</evidence>
<reference evidence="8" key="1">
    <citation type="submission" date="2022-06" db="EMBL/GenBank/DDBJ databases">
        <title>Aeoliella straminimaris, a novel planctomycete from sediments.</title>
        <authorList>
            <person name="Vitorino I.R."/>
            <person name="Lage O.M."/>
        </authorList>
    </citation>
    <scope>NUCLEOTIDE SEQUENCE</scope>
    <source>
        <strain evidence="8">ICT_H6.2</strain>
    </source>
</reference>
<evidence type="ECO:0000256" key="4">
    <source>
        <dbReference type="ARBA" id="ARBA00022837"/>
    </source>
</evidence>
<evidence type="ECO:0000259" key="7">
    <source>
        <dbReference type="Pfam" id="PF00884"/>
    </source>
</evidence>
<feature type="region of interest" description="Disordered" evidence="5">
    <location>
        <begin position="363"/>
        <end position="383"/>
    </location>
</feature>
<dbReference type="GO" id="GO:0004065">
    <property type="term" value="F:arylsulfatase activity"/>
    <property type="evidence" value="ECO:0007669"/>
    <property type="project" value="TreeGrafter"/>
</dbReference>
<keyword evidence="4" id="KW-0106">Calcium</keyword>
<dbReference type="Pfam" id="PF00884">
    <property type="entry name" value="Sulfatase"/>
    <property type="match status" value="1"/>
</dbReference>
<feature type="compositionally biased region" description="Polar residues" evidence="5">
    <location>
        <begin position="363"/>
        <end position="372"/>
    </location>
</feature>
<gene>
    <name evidence="8" type="ORF">NG895_11180</name>
</gene>
<protein>
    <submittedName>
        <fullName evidence="8">Sulfatase-like hydrolase/transferase</fullName>
    </submittedName>
</protein>
<dbReference type="PANTHER" id="PTHR42693:SF53">
    <property type="entry name" value="ENDO-4-O-SULFATASE"/>
    <property type="match status" value="1"/>
</dbReference>
<comment type="caution">
    <text evidence="8">The sequence shown here is derived from an EMBL/GenBank/DDBJ whole genome shotgun (WGS) entry which is preliminary data.</text>
</comment>
<organism evidence="8 9">
    <name type="scientific">Aeoliella straminimaris</name>
    <dbReference type="NCBI Taxonomy" id="2954799"/>
    <lineage>
        <taxon>Bacteria</taxon>
        <taxon>Pseudomonadati</taxon>
        <taxon>Planctomycetota</taxon>
        <taxon>Planctomycetia</taxon>
        <taxon>Pirellulales</taxon>
        <taxon>Lacipirellulaceae</taxon>
        <taxon>Aeoliella</taxon>
    </lineage>
</organism>
<dbReference type="InterPro" id="IPR017850">
    <property type="entry name" value="Alkaline_phosphatase_core_sf"/>
</dbReference>
<evidence type="ECO:0000313" key="9">
    <source>
        <dbReference type="Proteomes" id="UP001155241"/>
    </source>
</evidence>
<feature type="chain" id="PRO_5040921415" evidence="6">
    <location>
        <begin position="24"/>
        <end position="448"/>
    </location>
</feature>
<dbReference type="PANTHER" id="PTHR42693">
    <property type="entry name" value="ARYLSULFATASE FAMILY MEMBER"/>
    <property type="match status" value="1"/>
</dbReference>
<sequence length="448" mass="49658">MTKLACWIAFVGACLAWAIESEAQPTRPNILLIYVDDLGYEGLGCYGGLDFSTPNIDRMAAEGTRFSRAYASGVCTPSRVSMLTGLYSARHLQTGVLPVHQGTTRQVDFQKMPTYAQRLRDQGYRTAVSGKWQLATLELHPRHPHYAGFDSWCLWQIWRTDSESGQGHKTTRYWNPTFNQDGELRDDIAERFGPDVLVDYVVQQMSEATAAGEPFLLVHNELMPHYPMVETPEDRAASPPRPANLVNMVSYMDGLVHRLLSAIDELGIRENTYVVFMADNGTEERFFENPLSGQTDELLHTRHTTAGRVNGGKHTVVDAGTHVPLIWWGPDSIPKGAVCDDLVDVVDLFPTFCELAGVELTDQSSRDGNSIAPQVHGKPGASHAYTYGASGEKAAVFDGQWRLKKSGQLLDARALPRETPAQQDDPEASAARVRLQQIMHSLESARTN</sequence>
<dbReference type="GO" id="GO:0046872">
    <property type="term" value="F:metal ion binding"/>
    <property type="evidence" value="ECO:0007669"/>
    <property type="project" value="UniProtKB-KW"/>
</dbReference>
<comment type="similarity">
    <text evidence="1">Belongs to the sulfatase family.</text>
</comment>
<keyword evidence="2" id="KW-0479">Metal-binding</keyword>
<evidence type="ECO:0000313" key="8">
    <source>
        <dbReference type="EMBL" id="MCO6044467.1"/>
    </source>
</evidence>
<dbReference type="AlphaFoldDB" id="A0A9X2FAC8"/>